<sequence>MIYKNSLTFSVMLWSKALKIKYTYTPFFLLILSLLIQFCFVLFYPFEGATVSIPLSFLSFSGVEIIIVLDNLSLTFLLMVLTISSLVMAYSNNYMAGHNLGGDFYVSMVLFIVSMLLLSLSGSMFWSFIGWDGLGMMSLVLILFNKSWSSQKSGVITFLMNRLGDSFMIICSSYLSVWGMCEVYWFWILTSLYLIGGASKSAQFPFSSWLPEAMAAPTPVSSLVHSSTLVTAGIYVLARYGSMIDSFYILTYLSSISIIISGVSALWSSDLKKVVAYSTLSHISLMLFYLSEGSVEGALIHMLTHSVFKSLLFMTLGSSIYSLSSWQDSRYLSIYSSTFSMASLVGVFSCLSMAGLPFLSGGYSKEVLLILSLNSSIMKLIMFLTAVIFTSGYSFRIIYLLSSNINMTQNIAVSSLFSSPLKLSQMLNVLISAWISSSPGYLSKLSSQSVNLEGKIMMLFMILFGFILSRMSLAKFPLALNEISLSFASLPAYVWSMSKMIPLFFKMQKIGVDGKLDVLLSWLSQSKASTSSNVEWMMSVFTLTMPAIVFIISLNWLFLFY</sequence>
<dbReference type="InterPro" id="IPR001750">
    <property type="entry name" value="ND/Mrp_TM"/>
</dbReference>
<dbReference type="GO" id="GO:0003954">
    <property type="term" value="F:NADH dehydrogenase activity"/>
    <property type="evidence" value="ECO:0007669"/>
    <property type="project" value="TreeGrafter"/>
</dbReference>
<feature type="transmembrane region" description="Helical" evidence="10">
    <location>
        <begin position="65"/>
        <end position="90"/>
    </location>
</feature>
<geneLocation type="mitochondrion" evidence="13"/>
<evidence type="ECO:0000256" key="7">
    <source>
        <dbReference type="ARBA" id="ARBA00022989"/>
    </source>
</evidence>
<dbReference type="InterPro" id="IPR003945">
    <property type="entry name" value="NU5C-like"/>
</dbReference>
<comment type="function">
    <text evidence="1">Core subunit of the mitochondrial membrane respiratory chain NADH dehydrogenase (Complex I) that is believed to belong to the minimal assembly required for catalysis. Complex I functions in the transfer of electrons from NADH to the respiratory chain. The immediate electron acceptor for the enzyme is believed to be ubiquinone.</text>
</comment>
<feature type="transmembrane region" description="Helical" evidence="10">
    <location>
        <begin position="411"/>
        <end position="435"/>
    </location>
</feature>
<reference evidence="14" key="2">
    <citation type="submission" date="2021-02" db="UniProtKB">
        <authorList>
            <consortium name="EnsemblMetazoa"/>
        </authorList>
    </citation>
    <scope>IDENTIFICATION</scope>
    <source>
        <strain evidence="14">USDA</strain>
    </source>
</reference>
<evidence type="ECO:0000256" key="10">
    <source>
        <dbReference type="RuleBase" id="RU003404"/>
    </source>
</evidence>
<evidence type="ECO:0000256" key="3">
    <source>
        <dbReference type="ARBA" id="ARBA00012944"/>
    </source>
</evidence>
<dbReference type="Pfam" id="PF00361">
    <property type="entry name" value="Proton_antipo_M"/>
    <property type="match status" value="1"/>
</dbReference>
<dbReference type="PANTHER" id="PTHR42829:SF2">
    <property type="entry name" value="NADH-UBIQUINONE OXIDOREDUCTASE CHAIN 5"/>
    <property type="match status" value="1"/>
</dbReference>
<evidence type="ECO:0000313" key="14">
    <source>
        <dbReference type="EnsemblMetazoa" id="PHUM627360-PA"/>
    </source>
</evidence>
<proteinExistence type="inferred from homology"/>
<keyword evidence="10" id="KW-0813">Transport</keyword>
<evidence type="ECO:0000256" key="8">
    <source>
        <dbReference type="ARBA" id="ARBA00023136"/>
    </source>
</evidence>
<feature type="transmembrane region" description="Helical" evidence="10">
    <location>
        <begin position="380"/>
        <end position="399"/>
    </location>
</feature>
<dbReference type="GO" id="GO:0016020">
    <property type="term" value="C:membrane"/>
    <property type="evidence" value="ECO:0007669"/>
    <property type="project" value="UniProtKB-SubCell"/>
</dbReference>
<keyword evidence="5 10" id="KW-0812">Transmembrane</keyword>
<feature type="domain" description="NADH-Ubiquinone oxidoreductase (complex I) chain 5 N-terminal" evidence="12">
    <location>
        <begin position="63"/>
        <end position="98"/>
    </location>
</feature>
<dbReference type="Proteomes" id="UP000009046">
    <property type="component" value="Unassembled WGS sequence"/>
</dbReference>
<gene>
    <name evidence="13" type="primary">ND5</name>
</gene>
<evidence type="ECO:0000259" key="12">
    <source>
        <dbReference type="Pfam" id="PF00662"/>
    </source>
</evidence>
<dbReference type="Pfam" id="PF00662">
    <property type="entry name" value="Proton_antipo_N"/>
    <property type="match status" value="1"/>
</dbReference>
<evidence type="ECO:0000256" key="4">
    <source>
        <dbReference type="ARBA" id="ARBA00021096"/>
    </source>
</evidence>
<accession>B8Y966</accession>
<feature type="transmembrane region" description="Helical" evidence="10">
    <location>
        <begin position="215"/>
        <end position="237"/>
    </location>
</feature>
<dbReference type="EC" id="7.1.1.2" evidence="3 10"/>
<keyword evidence="8 10" id="KW-0472">Membrane</keyword>
<evidence type="ECO:0000256" key="6">
    <source>
        <dbReference type="ARBA" id="ARBA00022982"/>
    </source>
</evidence>
<dbReference type="InParanoid" id="B8Y966"/>
<feature type="transmembrane region" description="Helical" evidence="10">
    <location>
        <begin position="126"/>
        <end position="145"/>
    </location>
</feature>
<dbReference type="GO" id="GO:0042773">
    <property type="term" value="P:ATP synthesis coupled electron transport"/>
    <property type="evidence" value="ECO:0007669"/>
    <property type="project" value="InterPro"/>
</dbReference>
<evidence type="ECO:0000313" key="15">
    <source>
        <dbReference type="Proteomes" id="UP000009046"/>
    </source>
</evidence>
<comment type="subcellular location">
    <subcellularLocation>
        <location evidence="2">Membrane</location>
        <topology evidence="2">Multi-pass membrane protein</topology>
    </subcellularLocation>
</comment>
<evidence type="ECO:0000256" key="1">
    <source>
        <dbReference type="ARBA" id="ARBA00003257"/>
    </source>
</evidence>
<dbReference type="GO" id="GO:0008137">
    <property type="term" value="F:NADH dehydrogenase (ubiquinone) activity"/>
    <property type="evidence" value="ECO:0007669"/>
    <property type="project" value="UniProtKB-EC"/>
</dbReference>
<dbReference type="InterPro" id="IPR001516">
    <property type="entry name" value="Proton_antipo_N"/>
</dbReference>
<feature type="transmembrane region" description="Helical" evidence="10">
    <location>
        <begin position="166"/>
        <end position="195"/>
    </location>
</feature>
<comment type="similarity">
    <text evidence="10">Belongs to the complex I subunit 5 family.</text>
</comment>
<name>B8Y966_PEDHC</name>
<keyword evidence="15" id="KW-1185">Reference proteome</keyword>
<feature type="transmembrane region" description="Helical" evidence="10">
    <location>
        <begin position="102"/>
        <end position="120"/>
    </location>
</feature>
<keyword evidence="10 13" id="KW-0496">Mitochondrion</keyword>
<dbReference type="EMBL" id="FJ499484">
    <property type="protein sequence ID" value="ACL27440.1"/>
    <property type="molecule type" value="Genomic_DNA"/>
</dbReference>
<reference evidence="13" key="1">
    <citation type="journal article" date="2009" name="Genome Res.">
        <title>The single mitochondrial chromosome typical of animals has evolved into 18 minichromosomes in the human body louse, Pediculus humanus.</title>
        <authorList>
            <person name="Shao R."/>
            <person name="Kirkness E.F."/>
            <person name="Barker S.C."/>
        </authorList>
    </citation>
    <scope>NUCLEOTIDE SEQUENCE</scope>
</reference>
<dbReference type="PRINTS" id="PR01434">
    <property type="entry name" value="NADHDHGNASE5"/>
</dbReference>
<comment type="function">
    <text evidence="10">Core subunit of the mitochondrial membrane respiratory chain NADH dehydrogenase (Complex I) which catalyzes electron transfer from NADH through the respiratory chain, using ubiquinone as an electron acceptor. Essential for the catalytic activity and assembly of complex I.</text>
</comment>
<keyword evidence="10" id="KW-0830">Ubiquinone</keyword>
<dbReference type="PANTHER" id="PTHR42829">
    <property type="entry name" value="NADH-UBIQUINONE OXIDOREDUCTASE CHAIN 5"/>
    <property type="match status" value="1"/>
</dbReference>
<feature type="domain" description="NADH:quinone oxidoreductase/Mrp antiporter transmembrane" evidence="11">
    <location>
        <begin position="122"/>
        <end position="389"/>
    </location>
</feature>
<evidence type="ECO:0000259" key="11">
    <source>
        <dbReference type="Pfam" id="PF00361"/>
    </source>
</evidence>
<keyword evidence="10" id="KW-0520">NAD</keyword>
<feature type="transmembrane region" description="Helical" evidence="10">
    <location>
        <begin position="249"/>
        <end position="268"/>
    </location>
</feature>
<keyword evidence="6" id="KW-0249">Electron transport</keyword>
<feature type="transmembrane region" description="Helical" evidence="10">
    <location>
        <begin position="456"/>
        <end position="473"/>
    </location>
</feature>
<evidence type="ECO:0000313" key="13">
    <source>
        <dbReference type="EMBL" id="ACL27440.1"/>
    </source>
</evidence>
<feature type="transmembrane region" description="Helical" evidence="10">
    <location>
        <begin position="334"/>
        <end position="359"/>
    </location>
</feature>
<feature type="transmembrane region" description="Helical" evidence="10">
    <location>
        <begin position="485"/>
        <end position="505"/>
    </location>
</feature>
<dbReference type="AlphaFoldDB" id="B8Y966"/>
<dbReference type="HOGENOM" id="CLU_007100_6_0_1"/>
<dbReference type="GO" id="GO:0015990">
    <property type="term" value="P:electron transport coupled proton transport"/>
    <property type="evidence" value="ECO:0007669"/>
    <property type="project" value="TreeGrafter"/>
</dbReference>
<dbReference type="VEuPathDB" id="VectorBase:PHUM627360"/>
<evidence type="ECO:0000256" key="5">
    <source>
        <dbReference type="ARBA" id="ARBA00022692"/>
    </source>
</evidence>
<comment type="catalytic activity">
    <reaction evidence="9 10">
        <text>a ubiquinone + NADH + 5 H(+)(in) = a ubiquinol + NAD(+) + 4 H(+)(out)</text>
        <dbReference type="Rhea" id="RHEA:29091"/>
        <dbReference type="Rhea" id="RHEA-COMP:9565"/>
        <dbReference type="Rhea" id="RHEA-COMP:9566"/>
        <dbReference type="ChEBI" id="CHEBI:15378"/>
        <dbReference type="ChEBI" id="CHEBI:16389"/>
        <dbReference type="ChEBI" id="CHEBI:17976"/>
        <dbReference type="ChEBI" id="CHEBI:57540"/>
        <dbReference type="ChEBI" id="CHEBI:57945"/>
        <dbReference type="EC" id="7.1.1.2"/>
    </reaction>
</comment>
<evidence type="ECO:0000256" key="9">
    <source>
        <dbReference type="ARBA" id="ARBA00049551"/>
    </source>
</evidence>
<evidence type="ECO:0000256" key="2">
    <source>
        <dbReference type="ARBA" id="ARBA00004141"/>
    </source>
</evidence>
<keyword evidence="7 10" id="KW-1133">Transmembrane helix</keyword>
<feature type="transmembrane region" description="Helical" evidence="10">
    <location>
        <begin position="302"/>
        <end position="322"/>
    </location>
</feature>
<organism evidence="13">
    <name type="scientific">Pediculus humanus subsp. corporis</name>
    <name type="common">Body louse</name>
    <dbReference type="NCBI Taxonomy" id="121224"/>
    <lineage>
        <taxon>Eukaryota</taxon>
        <taxon>Metazoa</taxon>
        <taxon>Ecdysozoa</taxon>
        <taxon>Arthropoda</taxon>
        <taxon>Hexapoda</taxon>
        <taxon>Insecta</taxon>
        <taxon>Pterygota</taxon>
        <taxon>Neoptera</taxon>
        <taxon>Paraneoptera</taxon>
        <taxon>Psocodea</taxon>
        <taxon>Troctomorpha</taxon>
        <taxon>Phthiraptera</taxon>
        <taxon>Anoplura</taxon>
        <taxon>Pediculidae</taxon>
        <taxon>Pediculus</taxon>
    </lineage>
</organism>
<dbReference type="EnsemblMetazoa" id="PHUM627360-RA">
    <property type="protein sequence ID" value="PHUM627360-PA"/>
    <property type="gene ID" value="PHUM627360"/>
</dbReference>
<dbReference type="FunCoup" id="B8Y966">
    <property type="interactions" value="89"/>
</dbReference>
<protein>
    <recommendedName>
        <fullName evidence="4 10">NADH-ubiquinone oxidoreductase chain 5</fullName>
        <ecNumber evidence="3 10">7.1.1.2</ecNumber>
    </recommendedName>
</protein>
<feature type="transmembrane region" description="Helical" evidence="10">
    <location>
        <begin position="536"/>
        <end position="558"/>
    </location>
</feature>
<feature type="transmembrane region" description="Helical" evidence="10">
    <location>
        <begin position="21"/>
        <end position="45"/>
    </location>
</feature>